<evidence type="ECO:0000256" key="4">
    <source>
        <dbReference type="PROSITE-ProRule" id="PRU00169"/>
    </source>
</evidence>
<comment type="caution">
    <text evidence="7">The sequence shown here is derived from an EMBL/GenBank/DDBJ whole genome shotgun (WGS) entry which is preliminary data.</text>
</comment>
<keyword evidence="2" id="KW-0902">Two-component regulatory system</keyword>
<evidence type="ECO:0000259" key="6">
    <source>
        <dbReference type="PROSITE" id="PS50894"/>
    </source>
</evidence>
<keyword evidence="8" id="KW-1185">Reference proteome</keyword>
<protein>
    <submittedName>
        <fullName evidence="7">Response regulator</fullName>
    </submittedName>
</protein>
<dbReference type="EMBL" id="VRLR01000003">
    <property type="protein sequence ID" value="TXK81802.1"/>
    <property type="molecule type" value="Genomic_DNA"/>
</dbReference>
<accession>A0A5C8M295</accession>
<keyword evidence="1 4" id="KW-0597">Phosphoprotein</keyword>
<dbReference type="InterPro" id="IPR011006">
    <property type="entry name" value="CheY-like_superfamily"/>
</dbReference>
<dbReference type="Pfam" id="PF01627">
    <property type="entry name" value="Hpt"/>
    <property type="match status" value="1"/>
</dbReference>
<dbReference type="InterPro" id="IPR008207">
    <property type="entry name" value="Sig_transdc_His_kin_Hpt_dom"/>
</dbReference>
<feature type="domain" description="HPt" evidence="6">
    <location>
        <begin position="115"/>
        <end position="204"/>
    </location>
</feature>
<dbReference type="InterPro" id="IPR050956">
    <property type="entry name" value="2C_system_His_kinase"/>
</dbReference>
<proteinExistence type="predicted"/>
<evidence type="ECO:0000256" key="3">
    <source>
        <dbReference type="PROSITE-ProRule" id="PRU00110"/>
    </source>
</evidence>
<dbReference type="Pfam" id="PF00072">
    <property type="entry name" value="Response_reg"/>
    <property type="match status" value="1"/>
</dbReference>
<dbReference type="RefSeq" id="WP_147903902.1">
    <property type="nucleotide sequence ID" value="NZ_BAAAGC010000008.1"/>
</dbReference>
<feature type="domain" description="Response regulatory" evidence="5">
    <location>
        <begin position="2"/>
        <end position="109"/>
    </location>
</feature>
<feature type="modified residue" description="Phosphohistidine" evidence="3">
    <location>
        <position position="154"/>
    </location>
</feature>
<dbReference type="SUPFAM" id="SSF47226">
    <property type="entry name" value="Histidine-containing phosphotransfer domain, HPT domain"/>
    <property type="match status" value="1"/>
</dbReference>
<evidence type="ECO:0000259" key="5">
    <source>
        <dbReference type="PROSITE" id="PS50110"/>
    </source>
</evidence>
<reference evidence="7 8" key="1">
    <citation type="submission" date="2019-08" db="EMBL/GenBank/DDBJ databases">
        <title>Draft genome analysis of Rheinheimera tangshanensis isolated from the roots of fresh rice plants (Oryza sativa).</title>
        <authorList>
            <person name="Yu Q."/>
            <person name="Qi Y."/>
            <person name="Zhang H."/>
            <person name="Pu J."/>
        </authorList>
    </citation>
    <scope>NUCLEOTIDE SEQUENCE [LARGE SCALE GENOMIC DNA]</scope>
    <source>
        <strain evidence="7 8">JA3-B52</strain>
    </source>
</reference>
<dbReference type="CDD" id="cd17546">
    <property type="entry name" value="REC_hyHK_CKI1_RcsC-like"/>
    <property type="match status" value="1"/>
</dbReference>
<evidence type="ECO:0000256" key="2">
    <source>
        <dbReference type="ARBA" id="ARBA00023012"/>
    </source>
</evidence>
<evidence type="ECO:0000313" key="8">
    <source>
        <dbReference type="Proteomes" id="UP000321814"/>
    </source>
</evidence>
<dbReference type="InterPro" id="IPR001789">
    <property type="entry name" value="Sig_transdc_resp-reg_receiver"/>
</dbReference>
<dbReference type="SUPFAM" id="SSF52172">
    <property type="entry name" value="CheY-like"/>
    <property type="match status" value="1"/>
</dbReference>
<feature type="modified residue" description="4-aspartylphosphate" evidence="4">
    <location>
        <position position="51"/>
    </location>
</feature>
<organism evidence="7 8">
    <name type="scientific">Rheinheimera tangshanensis</name>
    <dbReference type="NCBI Taxonomy" id="400153"/>
    <lineage>
        <taxon>Bacteria</taxon>
        <taxon>Pseudomonadati</taxon>
        <taxon>Pseudomonadota</taxon>
        <taxon>Gammaproteobacteria</taxon>
        <taxon>Chromatiales</taxon>
        <taxon>Chromatiaceae</taxon>
        <taxon>Rheinheimera</taxon>
    </lineage>
</organism>
<dbReference type="Proteomes" id="UP000321814">
    <property type="component" value="Unassembled WGS sequence"/>
</dbReference>
<dbReference type="GO" id="GO:0004672">
    <property type="term" value="F:protein kinase activity"/>
    <property type="evidence" value="ECO:0007669"/>
    <property type="project" value="UniProtKB-ARBA"/>
</dbReference>
<dbReference type="InterPro" id="IPR036641">
    <property type="entry name" value="HPT_dom_sf"/>
</dbReference>
<evidence type="ECO:0000313" key="7">
    <source>
        <dbReference type="EMBL" id="TXK81802.1"/>
    </source>
</evidence>
<dbReference type="PANTHER" id="PTHR43719:SF28">
    <property type="entry name" value="PEROXIDE STRESS-ACTIVATED HISTIDINE KINASE MAK1-RELATED"/>
    <property type="match status" value="1"/>
</dbReference>
<dbReference type="PROSITE" id="PS50894">
    <property type="entry name" value="HPT"/>
    <property type="match status" value="1"/>
</dbReference>
<dbReference type="SMART" id="SM00448">
    <property type="entry name" value="REC"/>
    <property type="match status" value="1"/>
</dbReference>
<dbReference type="GO" id="GO:0000160">
    <property type="term" value="P:phosphorelay signal transduction system"/>
    <property type="evidence" value="ECO:0007669"/>
    <property type="project" value="UniProtKB-KW"/>
</dbReference>
<sequence length="204" mass="23059">MNLLFAEDDELLAQLFQLQAEILGYQVLWVANGDLAVQQALSYQFDLLLMDIQMPVMDGISAMQLLRQLGYDRPIIAMSAEEVPATGFDLVLKKPLQWPELQQQLAKFKAIPSIELELPTELKEAYLAHAKQLVQQLATLAEQQNWIDFMAIVHQLKGSAASFDLAPLGQLADQLQKEWKTIPAGQRTERATYFLEQCKACKLK</sequence>
<dbReference type="OrthoDB" id="9800897at2"/>
<dbReference type="Gene3D" id="3.40.50.2300">
    <property type="match status" value="1"/>
</dbReference>
<gene>
    <name evidence="7" type="ORF">FU839_07895</name>
</gene>
<name>A0A5C8M295_9GAMM</name>
<dbReference type="PROSITE" id="PS50110">
    <property type="entry name" value="RESPONSE_REGULATORY"/>
    <property type="match status" value="1"/>
</dbReference>
<dbReference type="Gene3D" id="1.20.120.160">
    <property type="entry name" value="HPT domain"/>
    <property type="match status" value="1"/>
</dbReference>
<evidence type="ECO:0000256" key="1">
    <source>
        <dbReference type="ARBA" id="ARBA00022553"/>
    </source>
</evidence>
<dbReference type="AlphaFoldDB" id="A0A5C8M295"/>
<dbReference type="PANTHER" id="PTHR43719">
    <property type="entry name" value="TWO-COMPONENT HISTIDINE KINASE"/>
    <property type="match status" value="1"/>
</dbReference>